<dbReference type="EMBL" id="CP001358">
    <property type="protein sequence ID" value="ACL49227.1"/>
    <property type="molecule type" value="Genomic_DNA"/>
</dbReference>
<gene>
    <name evidence="1" type="ordered locus">Ddes_1325</name>
</gene>
<proteinExistence type="predicted"/>
<reference evidence="1" key="1">
    <citation type="submission" date="2009-01" db="EMBL/GenBank/DDBJ databases">
        <title>Complete sequence of Desulfovibrio desulfuricans subsp. desulfuricans str. ATCC 27774.</title>
        <authorList>
            <consortium name="US DOE Joint Genome Institute"/>
            <person name="Lucas S."/>
            <person name="Copeland A."/>
            <person name="Lapidus A."/>
            <person name="Glavina del Rio T."/>
            <person name="Tice H."/>
            <person name="Bruce D."/>
            <person name="Goodwin L."/>
            <person name="Pitluck S."/>
            <person name="Sims D."/>
            <person name="Lu M."/>
            <person name="Kiss H."/>
            <person name="Meineke L."/>
            <person name="Brettin T."/>
            <person name="Detter J.C."/>
            <person name="Han C."/>
            <person name="Larimer F."/>
            <person name="Land M."/>
            <person name="Hauser L."/>
            <person name="Kyrpides N."/>
            <person name="Ovchinnikova G."/>
            <person name="Hazen T.C."/>
        </authorList>
    </citation>
    <scope>NUCLEOTIDE SEQUENCE [LARGE SCALE GENOMIC DNA]</scope>
    <source>
        <strain evidence="1">ATCC 27774</strain>
    </source>
</reference>
<accession>B8J0F0</accession>
<dbReference type="HOGENOM" id="CLU_2805421_0_0_7"/>
<dbReference type="KEGG" id="dds:Ddes_1325"/>
<organism evidence="1">
    <name type="scientific">Desulfovibrio desulfuricans (strain ATCC 27774 / DSM 6949 / MB)</name>
    <dbReference type="NCBI Taxonomy" id="525146"/>
    <lineage>
        <taxon>Bacteria</taxon>
        <taxon>Pseudomonadati</taxon>
        <taxon>Thermodesulfobacteriota</taxon>
        <taxon>Desulfovibrionia</taxon>
        <taxon>Desulfovibrionales</taxon>
        <taxon>Desulfovibrionaceae</taxon>
        <taxon>Desulfovibrio</taxon>
    </lineage>
</organism>
<name>B8J0F0_DESDA</name>
<sequence>MQVSDSPLLQADWQAIQTFEPGDPNENPWVQGRPGPELLEISAYDTAWPQTYLQLHRQITKNCKARE</sequence>
<evidence type="ECO:0000313" key="1">
    <source>
        <dbReference type="EMBL" id="ACL49227.1"/>
    </source>
</evidence>
<dbReference type="STRING" id="525146.Ddes_1325"/>
<dbReference type="AlphaFoldDB" id="B8J0F0"/>
<protein>
    <submittedName>
        <fullName evidence="1">Uncharacterized protein</fullName>
    </submittedName>
</protein>